<dbReference type="InterPro" id="IPR003615">
    <property type="entry name" value="HNH_nuc"/>
</dbReference>
<protein>
    <submittedName>
        <fullName evidence="2">HNH endonuclease signature motif containing protein</fullName>
        <ecNumber evidence="2">3.1.-.-</ecNumber>
    </submittedName>
</protein>
<dbReference type="SUPFAM" id="SSF54060">
    <property type="entry name" value="His-Me finger endonucleases"/>
    <property type="match status" value="1"/>
</dbReference>
<comment type="caution">
    <text evidence="2">The sequence shown here is derived from an EMBL/GenBank/DDBJ whole genome shotgun (WGS) entry which is preliminary data.</text>
</comment>
<dbReference type="Pfam" id="PF13392">
    <property type="entry name" value="HNH_3"/>
    <property type="match status" value="1"/>
</dbReference>
<accession>A0ABV9MT21</accession>
<keyword evidence="2" id="KW-0540">Nuclease</keyword>
<organism evidence="2 3">
    <name type="scientific">Glutamicibacter bergerei</name>
    <dbReference type="NCBI Taxonomy" id="256702"/>
    <lineage>
        <taxon>Bacteria</taxon>
        <taxon>Bacillati</taxon>
        <taxon>Actinomycetota</taxon>
        <taxon>Actinomycetes</taxon>
        <taxon>Micrococcales</taxon>
        <taxon>Micrococcaceae</taxon>
        <taxon>Glutamicibacter</taxon>
    </lineage>
</organism>
<evidence type="ECO:0000313" key="2">
    <source>
        <dbReference type="EMBL" id="MFC4717808.1"/>
    </source>
</evidence>
<dbReference type="EMBL" id="JBHSHE010000082">
    <property type="protein sequence ID" value="MFC4717808.1"/>
    <property type="molecule type" value="Genomic_DNA"/>
</dbReference>
<name>A0ABV9MT21_9MICC</name>
<dbReference type="SUPFAM" id="SSF54171">
    <property type="entry name" value="DNA-binding domain"/>
    <property type="match status" value="1"/>
</dbReference>
<evidence type="ECO:0000259" key="1">
    <source>
        <dbReference type="Pfam" id="PF13392"/>
    </source>
</evidence>
<gene>
    <name evidence="2" type="ORF">ACFO7V_16930</name>
</gene>
<dbReference type="InterPro" id="IPR016177">
    <property type="entry name" value="DNA-bd_dom_sf"/>
</dbReference>
<dbReference type="InterPro" id="IPR044930">
    <property type="entry name" value="Homing_endonuclease_His-Me"/>
</dbReference>
<reference evidence="3" key="1">
    <citation type="journal article" date="2019" name="Int. J. Syst. Evol. Microbiol.">
        <title>The Global Catalogue of Microorganisms (GCM) 10K type strain sequencing project: providing services to taxonomists for standard genome sequencing and annotation.</title>
        <authorList>
            <consortium name="The Broad Institute Genomics Platform"/>
            <consortium name="The Broad Institute Genome Sequencing Center for Infectious Disease"/>
            <person name="Wu L."/>
            <person name="Ma J."/>
        </authorList>
    </citation>
    <scope>NUCLEOTIDE SEQUENCE [LARGE SCALE GENOMIC DNA]</scope>
    <source>
        <strain evidence="3">CGMCC 1.12849</strain>
    </source>
</reference>
<dbReference type="InterPro" id="IPR044925">
    <property type="entry name" value="His-Me_finger_sf"/>
</dbReference>
<keyword evidence="2" id="KW-0255">Endonuclease</keyword>
<dbReference type="GO" id="GO:0004519">
    <property type="term" value="F:endonuclease activity"/>
    <property type="evidence" value="ECO:0007669"/>
    <property type="project" value="UniProtKB-KW"/>
</dbReference>
<evidence type="ECO:0000313" key="3">
    <source>
        <dbReference type="Proteomes" id="UP001595884"/>
    </source>
</evidence>
<keyword evidence="2" id="KW-0378">Hydrolase</keyword>
<proteinExistence type="predicted"/>
<keyword evidence="3" id="KW-1185">Reference proteome</keyword>
<dbReference type="Gene3D" id="3.90.75.10">
    <property type="entry name" value="Homing Intron 3 (I-ppo) Encoded Endonuclease, Chain A"/>
    <property type="match status" value="1"/>
</dbReference>
<feature type="domain" description="HNH nuclease" evidence="1">
    <location>
        <begin position="3"/>
        <end position="37"/>
    </location>
</feature>
<dbReference type="GO" id="GO:0016787">
    <property type="term" value="F:hydrolase activity"/>
    <property type="evidence" value="ECO:0007669"/>
    <property type="project" value="UniProtKB-KW"/>
</dbReference>
<sequence>MIHVGEIPPGKEIDHRCRNRSCVNPEHLRIVTTKQNSENRATESVAGKSGYRGVHWHAQSGKWRAGVMHHGVHHYLGGFDDPAEAGEAARLKRLELFTHNDIDRRAS</sequence>
<dbReference type="Proteomes" id="UP001595884">
    <property type="component" value="Unassembled WGS sequence"/>
</dbReference>
<dbReference type="EC" id="3.1.-.-" evidence="2"/>